<evidence type="ECO:0000313" key="2">
    <source>
        <dbReference type="Proteomes" id="UP000000994"/>
    </source>
</evidence>
<organism evidence="1 2">
    <name type="scientific">Synechococcus phage S-PM2</name>
    <dbReference type="NCBI Taxonomy" id="238854"/>
    <lineage>
        <taxon>Viruses</taxon>
        <taxon>Duplodnaviria</taxon>
        <taxon>Heunggongvirae</taxon>
        <taxon>Uroviricota</taxon>
        <taxon>Caudoviricetes</taxon>
        <taxon>Pantevenvirales</taxon>
        <taxon>Kyanoviridae</taxon>
        <taxon>Nodensvirus</taxon>
        <taxon>Nodensvirus spm2</taxon>
    </lineage>
</organism>
<reference evidence="1 2" key="2">
    <citation type="journal article" date="2005" name="J. Bacteriol.">
        <title>The genome of S-PM2, a 'photosynthetic' T4-type bacteriophage that infects marine Synechococcus strains.</title>
        <authorList>
            <person name="Mann N.H."/>
            <person name="Clokie M.R."/>
            <person name="Millard A."/>
            <person name="Cook A."/>
            <person name="Wilson W.H."/>
            <person name="Wheatley P.J."/>
            <person name="Letarov A."/>
            <person name="Krisch H.M."/>
        </authorList>
    </citation>
    <scope>NUCLEOTIDE SEQUENCE</scope>
</reference>
<name>Q5GQP8_BPSYP</name>
<reference evidence="1 2" key="1">
    <citation type="journal article" date="2004" name="Proc. Natl. Acad. Sci. U.S.A.">
        <title>Genetic organization of the psbAD region in phages infecting marine Synechococcus strains.</title>
        <authorList>
            <person name="Millard A."/>
            <person name="Clokie M.R."/>
            <person name="Shub D.A."/>
            <person name="Mann N.H."/>
        </authorList>
    </citation>
    <scope>NUCLEOTIDE SEQUENCE [LARGE SCALE GENOMIC DNA]</scope>
</reference>
<evidence type="ECO:0000313" key="1">
    <source>
        <dbReference type="EMBL" id="CAF34104.1"/>
    </source>
</evidence>
<dbReference type="KEGG" id="vg:3260400"/>
<dbReference type="RefSeq" id="YP_195074.1">
    <property type="nucleotide sequence ID" value="NC_006820.1"/>
</dbReference>
<sequence length="85" mass="9829">MKLFQYDEKTWINGEVSHTWQFGIINNKSLLWVNCETPGGIVHSSGGINILFSFFGSSLFSVDFQQNRFSLAFACFTEYFEGWQE</sequence>
<gene>
    <name evidence="1" type="ORF">S-PM2p040</name>
</gene>
<proteinExistence type="predicted"/>
<organismHost>
    <name type="scientific">Synechococcus</name>
    <dbReference type="NCBI Taxonomy" id="1129"/>
</organismHost>
<accession>Q5GQP8</accession>
<dbReference type="GeneID" id="3260400"/>
<dbReference type="Proteomes" id="UP000000994">
    <property type="component" value="Segment"/>
</dbReference>
<dbReference type="EMBL" id="AJ630128">
    <property type="protein sequence ID" value="CAF34104.1"/>
    <property type="molecule type" value="Genomic_DNA"/>
</dbReference>
<protein>
    <submittedName>
        <fullName evidence="1">Hypothetical-Protein belonging to T4-LIKE GC: 785</fullName>
    </submittedName>
</protein>
<keyword evidence="2" id="KW-1185">Reference proteome</keyword>